<dbReference type="EMBL" id="JACHIA010000005">
    <property type="protein sequence ID" value="MBB6070651.1"/>
    <property type="molecule type" value="Genomic_DNA"/>
</dbReference>
<dbReference type="InterPro" id="IPR036034">
    <property type="entry name" value="PDZ_sf"/>
</dbReference>
<dbReference type="InterPro" id="IPR040756">
    <property type="entry name" value="Peptidase_M61_N"/>
</dbReference>
<accession>A0A841GY13</accession>
<proteinExistence type="predicted"/>
<dbReference type="GO" id="GO:0006508">
    <property type="term" value="P:proteolysis"/>
    <property type="evidence" value="ECO:0007669"/>
    <property type="project" value="UniProtKB-KW"/>
</dbReference>
<feature type="domain" description="PDZ" evidence="2">
    <location>
        <begin position="503"/>
        <end position="575"/>
    </location>
</feature>
<evidence type="ECO:0000313" key="4">
    <source>
        <dbReference type="Proteomes" id="UP000582837"/>
    </source>
</evidence>
<keyword evidence="3" id="KW-0645">Protease</keyword>
<dbReference type="SUPFAM" id="SSF55486">
    <property type="entry name" value="Metalloproteases ('zincins'), catalytic domain"/>
    <property type="match status" value="1"/>
</dbReference>
<keyword evidence="3" id="KW-0378">Hydrolase</keyword>
<dbReference type="Gene3D" id="2.60.40.3650">
    <property type="match status" value="1"/>
</dbReference>
<evidence type="ECO:0000256" key="1">
    <source>
        <dbReference type="SAM" id="SignalP"/>
    </source>
</evidence>
<gene>
    <name evidence="3" type="ORF">HNQ61_002272</name>
</gene>
<dbReference type="PIRSF" id="PIRSF016493">
    <property type="entry name" value="Glycyl_aminpptds"/>
    <property type="match status" value="1"/>
</dbReference>
<dbReference type="InterPro" id="IPR024191">
    <property type="entry name" value="Peptidase_M61"/>
</dbReference>
<dbReference type="GO" id="GO:0008237">
    <property type="term" value="F:metallopeptidase activity"/>
    <property type="evidence" value="ECO:0007669"/>
    <property type="project" value="UniProtKB-KW"/>
</dbReference>
<feature type="signal peptide" evidence="1">
    <location>
        <begin position="1"/>
        <end position="22"/>
    </location>
</feature>
<name>A0A841GY13_9BACT</name>
<keyword evidence="4" id="KW-1185">Reference proteome</keyword>
<protein>
    <submittedName>
        <fullName evidence="3">Putative metalloprotease with PDZ domain</fullName>
    </submittedName>
</protein>
<dbReference type="Proteomes" id="UP000582837">
    <property type="component" value="Unassembled WGS sequence"/>
</dbReference>
<evidence type="ECO:0000313" key="3">
    <source>
        <dbReference type="EMBL" id="MBB6070651.1"/>
    </source>
</evidence>
<dbReference type="Gene3D" id="1.10.390.10">
    <property type="entry name" value="Neutral Protease Domain 2"/>
    <property type="match status" value="1"/>
</dbReference>
<dbReference type="InterPro" id="IPR001478">
    <property type="entry name" value="PDZ"/>
</dbReference>
<sequence length="620" mass="68299">MRHLLPLPALAAALLIAAPASAQERVEYDIRFPNRVHHEAEVTATFTGVPAGHPLEVRMSRTSPGRYALHEFAKNVYGVRVTDGRGRALQAERSDPSGWTVAGHDGTVRVQYTLFGDRVDGTYTAVDATHAHLNMPATFMWARGMERAPIRVRFDRPDGWRVATQLAPTPDSAVFTAPNLQWFMDSPAEVSDFDLRTWTVAGPGGRTYTMRMAMHHLGTDAELDRYVEKTKKVVAEEIAMWGEPAAYDNGTYTFLADYLPWASGDGMEHRNSTVITAPASLAQAEMGLLGTVSHEYFHSWNVERLRPRSLEPFNFTEANMSGELWFAEGFTSYYDALFIRRAGLSDDAEYASEAGGTANAVVNAAGRRFFSPVEMAKQAPFVDAAVSIDPVNRGNTFLSYYTWGAGIGLGLDLTLRSRFNNITLDDFMRAMWRQYGREQTPALAPARPYTVADLRRVLGEVTRDTAFANDFFRRYVEGREAVDYAPLLARAGYLLRKSQAGRPWLGGQIDDAQGGGVRLTQPSLYGGSLYSAGLDIGDVIRSVDGQLVANAAALRTLLQGRQAGDRLQVEVVSRGTTRTVAMALVENPALEAVPYEAAGMTLTPEMRAFRESWLGSRAGR</sequence>
<dbReference type="Pfam" id="PF05299">
    <property type="entry name" value="Peptidase_M61"/>
    <property type="match status" value="1"/>
</dbReference>
<comment type="caution">
    <text evidence="3">The sequence shown here is derived from an EMBL/GenBank/DDBJ whole genome shotgun (WGS) entry which is preliminary data.</text>
</comment>
<dbReference type="Pfam" id="PF17899">
    <property type="entry name" value="Peptidase_M61_N"/>
    <property type="match status" value="1"/>
</dbReference>
<dbReference type="SUPFAM" id="SSF50156">
    <property type="entry name" value="PDZ domain-like"/>
    <property type="match status" value="1"/>
</dbReference>
<feature type="chain" id="PRO_5032647321" evidence="1">
    <location>
        <begin position="23"/>
        <end position="620"/>
    </location>
</feature>
<evidence type="ECO:0000259" key="2">
    <source>
        <dbReference type="SMART" id="SM00228"/>
    </source>
</evidence>
<organism evidence="3 4">
    <name type="scientific">Longimicrobium terrae</name>
    <dbReference type="NCBI Taxonomy" id="1639882"/>
    <lineage>
        <taxon>Bacteria</taxon>
        <taxon>Pseudomonadati</taxon>
        <taxon>Gemmatimonadota</taxon>
        <taxon>Longimicrobiia</taxon>
        <taxon>Longimicrobiales</taxon>
        <taxon>Longimicrobiaceae</taxon>
        <taxon>Longimicrobium</taxon>
    </lineage>
</organism>
<dbReference type="Gene3D" id="2.30.42.10">
    <property type="match status" value="1"/>
</dbReference>
<dbReference type="AlphaFoldDB" id="A0A841GY13"/>
<dbReference type="RefSeq" id="WP_170034495.1">
    <property type="nucleotide sequence ID" value="NZ_JABDTL010000001.1"/>
</dbReference>
<dbReference type="InterPro" id="IPR007963">
    <property type="entry name" value="Peptidase_M61_catalytic"/>
</dbReference>
<dbReference type="InterPro" id="IPR027268">
    <property type="entry name" value="Peptidase_M4/M1_CTD_sf"/>
</dbReference>
<reference evidence="3 4" key="1">
    <citation type="submission" date="2020-08" db="EMBL/GenBank/DDBJ databases">
        <title>Genomic Encyclopedia of Type Strains, Phase IV (KMG-IV): sequencing the most valuable type-strain genomes for metagenomic binning, comparative biology and taxonomic classification.</title>
        <authorList>
            <person name="Goeker M."/>
        </authorList>
    </citation>
    <scope>NUCLEOTIDE SEQUENCE [LARGE SCALE GENOMIC DNA]</scope>
    <source>
        <strain evidence="3 4">DSM 29007</strain>
    </source>
</reference>
<dbReference type="SMART" id="SM00228">
    <property type="entry name" value="PDZ"/>
    <property type="match status" value="1"/>
</dbReference>
<keyword evidence="1" id="KW-0732">Signal</keyword>
<keyword evidence="3" id="KW-0482">Metalloprotease</keyword>